<evidence type="ECO:0000256" key="12">
    <source>
        <dbReference type="ARBA" id="ARBA00046380"/>
    </source>
</evidence>
<evidence type="ECO:0000256" key="13">
    <source>
        <dbReference type="HAMAP-Rule" id="MF_01480"/>
    </source>
</evidence>
<keyword evidence="6 13" id="KW-0378">Hydrolase</keyword>
<dbReference type="Gene3D" id="3.30.420.10">
    <property type="entry name" value="Ribonuclease H-like superfamily/Ribonuclease H"/>
    <property type="match status" value="3"/>
</dbReference>
<feature type="domain" description="HNH Cas9-type" evidence="14">
    <location>
        <begin position="492"/>
        <end position="658"/>
    </location>
</feature>
<evidence type="ECO:0000256" key="1">
    <source>
        <dbReference type="ARBA" id="ARBA00001946"/>
    </source>
</evidence>
<dbReference type="InterPro" id="IPR040619">
    <property type="entry name" value="Cas9_alpha-helical_lobe"/>
</dbReference>
<dbReference type="InterPro" id="IPR040555">
    <property type="entry name" value="Cas9_PI2"/>
</dbReference>
<keyword evidence="5 13" id="KW-0255">Endonuclease</keyword>
<dbReference type="GO" id="GO:0003677">
    <property type="term" value="F:DNA binding"/>
    <property type="evidence" value="ECO:0007669"/>
    <property type="project" value="UniProtKB-UniRule"/>
</dbReference>
<dbReference type="HOGENOM" id="CLU_007514_0_0_9"/>
<feature type="active site" description="Proton acceptor for HNH nuclease domain" evidence="13">
    <location>
        <position position="572"/>
    </location>
</feature>
<dbReference type="PROSITE" id="PS51749">
    <property type="entry name" value="HNH_CAS9"/>
    <property type="match status" value="1"/>
</dbReference>
<evidence type="ECO:0000256" key="7">
    <source>
        <dbReference type="ARBA" id="ARBA00022842"/>
    </source>
</evidence>
<keyword evidence="8 13" id="KW-0694">RNA-binding</keyword>
<dbReference type="eggNOG" id="COG3513">
    <property type="taxonomic scope" value="Bacteria"/>
</dbReference>
<dbReference type="GO" id="GO:0051607">
    <property type="term" value="P:defense response to virus"/>
    <property type="evidence" value="ECO:0007669"/>
    <property type="project" value="UniProtKB-UniRule"/>
</dbReference>
<keyword evidence="4" id="KW-0479">Metal-binding</keyword>
<evidence type="ECO:0000256" key="3">
    <source>
        <dbReference type="ARBA" id="ARBA00022722"/>
    </source>
</evidence>
<dbReference type="STRING" id="428126.CLOSPI_00488"/>
<comment type="caution">
    <text evidence="13">Lacks conserved residue(s) required for the propagation of feature annotation.</text>
</comment>
<dbReference type="GO" id="GO:0003723">
    <property type="term" value="F:RNA binding"/>
    <property type="evidence" value="ECO:0007669"/>
    <property type="project" value="UniProtKB-UniRule"/>
</dbReference>
<reference evidence="15" key="2">
    <citation type="submission" date="2014-06" db="EMBL/GenBank/DDBJ databases">
        <title>Draft genome sequence of Clostridium spiroforme (DSM 1552).</title>
        <authorList>
            <person name="Sudarsanam P."/>
            <person name="Ley R."/>
            <person name="Guruge J."/>
            <person name="Turnbaugh P.J."/>
            <person name="Mahowald M."/>
            <person name="Liep D."/>
            <person name="Gordon J."/>
        </authorList>
    </citation>
    <scope>NUCLEOTIDE SEQUENCE</scope>
    <source>
        <strain evidence="15">DSM 1552</strain>
    </source>
</reference>
<evidence type="ECO:0000313" key="16">
    <source>
        <dbReference type="Proteomes" id="UP000004910"/>
    </source>
</evidence>
<dbReference type="InterPro" id="IPR040656">
    <property type="entry name" value="Cas9_WED_dom"/>
</dbReference>
<comment type="cofactor">
    <cofactor evidence="1">
        <name>Mg(2+)</name>
        <dbReference type="ChEBI" id="CHEBI:18420"/>
    </cofactor>
</comment>
<evidence type="ECO:0000256" key="6">
    <source>
        <dbReference type="ARBA" id="ARBA00022801"/>
    </source>
</evidence>
<dbReference type="InterPro" id="IPR055228">
    <property type="entry name" value="Cas9_RuvC"/>
</dbReference>
<dbReference type="EC" id="3.1.-.-" evidence="13"/>
<keyword evidence="7" id="KW-0460">Magnesium</keyword>
<dbReference type="Proteomes" id="UP000004910">
    <property type="component" value="Unassembled WGS sequence"/>
</dbReference>
<comment type="domain">
    <text evidence="13">Has 2 endonuclease domains. The discontinuous RuvC-like domain cleaves the target DNA noncomplementary to crRNA while the HNH nuclease domain cleaves the target DNA complementary to crRNA.</text>
</comment>
<comment type="caution">
    <text evidence="15">The sequence shown here is derived from an EMBL/GenBank/DDBJ whole genome shotgun (WGS) entry which is preliminary data.</text>
</comment>
<keyword evidence="3 13" id="KW-0540">Nuclease</keyword>
<evidence type="ECO:0000256" key="2">
    <source>
        <dbReference type="ARBA" id="ARBA00005244"/>
    </source>
</evidence>
<keyword evidence="16" id="KW-1185">Reference proteome</keyword>
<dbReference type="AlphaFoldDB" id="B1BZW1"/>
<dbReference type="Pfam" id="PF13395">
    <property type="entry name" value="HNH_4"/>
    <property type="match status" value="1"/>
</dbReference>
<evidence type="ECO:0000256" key="9">
    <source>
        <dbReference type="ARBA" id="ARBA00023118"/>
    </source>
</evidence>
<dbReference type="HAMAP" id="MF_01480">
    <property type="entry name" value="Cas9"/>
    <property type="match status" value="1"/>
</dbReference>
<evidence type="ECO:0000259" key="14">
    <source>
        <dbReference type="PROSITE" id="PS51749"/>
    </source>
</evidence>
<dbReference type="GO" id="GO:0046872">
    <property type="term" value="F:metal ion binding"/>
    <property type="evidence" value="ECO:0007669"/>
    <property type="project" value="UniProtKB-UniRule"/>
</dbReference>
<feature type="active site" description="For RuvC-like nuclease domain" evidence="13">
    <location>
        <position position="20"/>
    </location>
</feature>
<comment type="similarity">
    <text evidence="2">Belongs to the CRISPR-associated protein Cas9 family. Subtype II-A subfamily.</text>
</comment>
<dbReference type="Pfam" id="PF18061">
    <property type="entry name" value="CRISPR_Cas9_WED"/>
    <property type="match status" value="1"/>
</dbReference>
<keyword evidence="10 13" id="KW-0238">DNA-binding</keyword>
<organism evidence="15 16">
    <name type="scientific">Thomasclavelia spiroformis DSM 1552</name>
    <dbReference type="NCBI Taxonomy" id="428126"/>
    <lineage>
        <taxon>Bacteria</taxon>
        <taxon>Bacillati</taxon>
        <taxon>Bacillota</taxon>
        <taxon>Erysipelotrichia</taxon>
        <taxon>Erysipelotrichales</taxon>
        <taxon>Coprobacillaceae</taxon>
        <taxon>Thomasclavelia</taxon>
    </lineage>
</organism>
<dbReference type="NCBIfam" id="TIGR01865">
    <property type="entry name" value="cas_Csn1"/>
    <property type="match status" value="1"/>
</dbReference>
<sequence>MVEFLLKEMKIMGRLVLGLDIGITSVGYGVIDIDKNEFVDYGVRLFKEGTAINNEERRSKRGARRLKRRKTNRIADMKKLLERNGLIDEQYTALNNPYEIRKKGLKNKLSNYELATAILHITKNRGTCLESNADETQDEESTKNILSKNALELKDKYICEIQLARLEESGKIRGINNNFKTEDYLKELSKILENQDLEKETIDKIKEIVARRRRYDQGPGSEKSPTPYGSYRMENGELVHVNLIDMMRGKCSVFPDQLRAPQQSYSAELFNLLNDLNNLKINGEKLSSTEKQKIIDFVNEKGGITVKQLLKLIDVGITEISGFRIDKNEKPLITEFKGYKKVLKVFKNYNQESLLNDKSIVDTIMDINTKIKSIDERSDQLKQVLPSLDTSIINDLASIKGVSGYHSLSLKALNLINNEMLKTEMNQMQVLHQLDIFDKNRVSLKGQRQIYADDNAILSPVAKRAHRETFKVINKLRSIYGEFDSIVIETTRDKNTQDQKKRIKNNQKNYEERNTEVNNFLKEAGYNPENINAKTKMKIRLYIEQDAKSAYTLQDINLKELIEDEKAYEIDHIIPISISLDDSFNNKVLTTHDENQEKGNLTPISAFLKGKFHNGNLNTYKVFIQNNKNLNRKKKEYLLCEDDITRYEVVQNFINRNLVDTSYACRTVMNTLVHYFKDNEINTKVHTIKGQATSTFRKRIGLIKDREEDYFHHAIDALIVASLKKMNLINSYLMKVDFNEMYDEETGEIFNVLPDNSYLDEKYISFVSNLKNIYEESNKYIRGVMIKEKMTYPLIKVSHKIDTKPNRKISDDTIYSTRNVDNQDMLVERIKNIYDPKENAANTLINDIINDNTDKYIMYHKDPQTFDKIKAIVLNHFNEFKTDKNCYIVTKEGLYKLKGTSPLALYYEEFGPITKYAKKNNGPTIHSMKFYSEKLGNHLSITHKYSTVNKKVITKQISPYRTDFYQSPEGKYKFVTVRYKDVAYNAKKDKYIIDHSWYREQKKLKKIADEWIFVCSVHRDELIGIMKADGQKRIFDSSTESDGETLYHDAKTYEILKFTATNNDITGRFEVKPIYCYCKKQLMVSIGTCRKIQKFATDVLGNLYIVKDNVLKLEFK</sequence>
<dbReference type="GO" id="GO:0043571">
    <property type="term" value="P:maintenance of CRISPR repeat elements"/>
    <property type="evidence" value="ECO:0007669"/>
    <property type="project" value="UniProtKB-UniRule"/>
</dbReference>
<dbReference type="Pfam" id="PF22702">
    <property type="entry name" value="Cas9_RuvC"/>
    <property type="match status" value="1"/>
</dbReference>
<comment type="similarity">
    <text evidence="13">Belongs to the CRISPR-associated Cas9 family.</text>
</comment>
<comment type="subunit">
    <text evidence="12 13">Monomer. Binds crRNA and tracrRNA.</text>
</comment>
<dbReference type="OrthoDB" id="9757607at2"/>
<dbReference type="GO" id="GO:0016787">
    <property type="term" value="F:hydrolase activity"/>
    <property type="evidence" value="ECO:0007669"/>
    <property type="project" value="UniProtKB-KW"/>
</dbReference>
<protein>
    <recommendedName>
        <fullName evidence="13">CRISPR-associated endonuclease Cas9</fullName>
        <ecNumber evidence="13">3.1.-.-</ecNumber>
    </recommendedName>
</protein>
<dbReference type="GO" id="GO:0004519">
    <property type="term" value="F:endonuclease activity"/>
    <property type="evidence" value="ECO:0007669"/>
    <property type="project" value="UniProtKB-UniRule"/>
</dbReference>
<dbReference type="InterPro" id="IPR036397">
    <property type="entry name" value="RNaseH_sf"/>
</dbReference>
<evidence type="ECO:0000256" key="8">
    <source>
        <dbReference type="ARBA" id="ARBA00022884"/>
    </source>
</evidence>
<dbReference type="InterPro" id="IPR033114">
    <property type="entry name" value="HNH_CAS9"/>
</dbReference>
<evidence type="ECO:0000256" key="4">
    <source>
        <dbReference type="ARBA" id="ARBA00022723"/>
    </source>
</evidence>
<evidence type="ECO:0000256" key="5">
    <source>
        <dbReference type="ARBA" id="ARBA00022759"/>
    </source>
</evidence>
<reference evidence="15" key="1">
    <citation type="submission" date="2008-02" db="EMBL/GenBank/DDBJ databases">
        <authorList>
            <person name="Fulton L."/>
            <person name="Clifton S."/>
            <person name="Fulton B."/>
            <person name="Xu J."/>
            <person name="Minx P."/>
            <person name="Pepin K.H."/>
            <person name="Johnson M."/>
            <person name="Thiruvilangam P."/>
            <person name="Bhonagiri V."/>
            <person name="Nash W.E."/>
            <person name="Mardis E.R."/>
            <person name="Wilson R.K."/>
        </authorList>
    </citation>
    <scope>NUCLEOTIDE SEQUENCE [LARGE SCALE GENOMIC DNA]</scope>
    <source>
        <strain evidence="15">DSM 1552</strain>
    </source>
</reference>
<dbReference type="Pfam" id="PF18070">
    <property type="entry name" value="Cas9_PI2"/>
    <property type="match status" value="1"/>
</dbReference>
<gene>
    <name evidence="15" type="primary">csn1</name>
    <name evidence="13" type="synonym">cas9</name>
    <name evidence="15" type="ORF">CLOSPI_00488</name>
</gene>
<keyword evidence="11" id="KW-0464">Manganese</keyword>
<evidence type="ECO:0000313" key="15">
    <source>
        <dbReference type="EMBL" id="EDS75958.1"/>
    </source>
</evidence>
<accession>B1BZW1</accession>
<dbReference type="EMBL" id="ABIK02000004">
    <property type="protein sequence ID" value="EDS75958.1"/>
    <property type="molecule type" value="Genomic_DNA"/>
</dbReference>
<dbReference type="InterPro" id="IPR028629">
    <property type="entry name" value="Cas9"/>
</dbReference>
<keyword evidence="9 13" id="KW-0051">Antiviral defense</keyword>
<evidence type="ECO:0000256" key="11">
    <source>
        <dbReference type="ARBA" id="ARBA00023211"/>
    </source>
</evidence>
<dbReference type="InterPro" id="IPR003615">
    <property type="entry name" value="HNH_nuc"/>
</dbReference>
<dbReference type="Pfam" id="PF18470">
    <property type="entry name" value="Cas9_a"/>
    <property type="match status" value="1"/>
</dbReference>
<proteinExistence type="inferred from homology"/>
<evidence type="ECO:0000256" key="10">
    <source>
        <dbReference type="ARBA" id="ARBA00023125"/>
    </source>
</evidence>
<comment type="function">
    <text evidence="13">CRISPR (clustered regularly interspaced short palindromic repeat) is an adaptive immune system that provides protection against mobile genetic elements (viruses, transposable elements and conjugative plasmids). CRISPR clusters contain spacers, sequences complementary to antecedent mobile elements, and target invading nucleic acids. CRISPR clusters are transcribed and processed into CRISPR RNA (crRNA). In type II CRISPR systems correct processing of pre-crRNA requires a trans-encoded small RNA (tracrRNA), endogenous ribonuclease 3 (rnc) and this protein. The tracrRNA serves as a guide for ribonuclease 3-aided processing of pre-crRNA. Subsequently Cas9/crRNA/tracrRNA endonucleolytically cleaves linear or circular dsDNA target complementary to the spacer; Cas9 is inactive in the absence of the 2 guide RNAs (gRNA). Cas9 recognizes the protospacer adjacent motif (PAM) in the CRISPR repeat sequences to help distinguish self versus nonself, as targets within the bacterial CRISPR locus do not have PAMs. PAM recognition is also required for catalytic activity.</text>
</comment>
<name>B1BZW1_9FIRM</name>